<feature type="domain" description="VPS10" evidence="22">
    <location>
        <begin position="58"/>
        <end position="691"/>
    </location>
</feature>
<dbReference type="GO" id="GO:0005829">
    <property type="term" value="C:cytosol"/>
    <property type="evidence" value="ECO:0007669"/>
    <property type="project" value="GOC"/>
</dbReference>
<keyword evidence="4" id="KW-0813">Transport</keyword>
<protein>
    <recommendedName>
        <fullName evidence="3">Vacuolar protein sorting/targeting protein 10</fullName>
    </recommendedName>
    <alternativeName>
        <fullName evidence="15">Carboxypeptidase Y receptor</fullName>
    </alternativeName>
    <alternativeName>
        <fullName evidence="14 16">Sortilin VPS10</fullName>
    </alternativeName>
    <alternativeName>
        <fullName evidence="17 18">Vacuolar carboxypeptidase Sorting receptor VPS10</fullName>
    </alternativeName>
</protein>
<feature type="compositionally biased region" description="Low complexity" evidence="19">
    <location>
        <begin position="700"/>
        <end position="711"/>
    </location>
</feature>
<evidence type="ECO:0000256" key="18">
    <source>
        <dbReference type="ARBA" id="ARBA00032910"/>
    </source>
</evidence>
<evidence type="ECO:0000256" key="13">
    <source>
        <dbReference type="ARBA" id="ARBA00025569"/>
    </source>
</evidence>
<keyword evidence="24" id="KW-1185">Reference proteome</keyword>
<evidence type="ECO:0000256" key="2">
    <source>
        <dbReference type="ARBA" id="ARBA00004488"/>
    </source>
</evidence>
<feature type="region of interest" description="Disordered" evidence="19">
    <location>
        <begin position="667"/>
        <end position="716"/>
    </location>
</feature>
<evidence type="ECO:0000256" key="9">
    <source>
        <dbReference type="ARBA" id="ARBA00023034"/>
    </source>
</evidence>
<keyword evidence="9" id="KW-0333">Golgi apparatus</keyword>
<evidence type="ECO:0000256" key="7">
    <source>
        <dbReference type="ARBA" id="ARBA00022927"/>
    </source>
</evidence>
<evidence type="ECO:0000256" key="16">
    <source>
        <dbReference type="ARBA" id="ARBA00031902"/>
    </source>
</evidence>
<feature type="region of interest" description="Disordered" evidence="19">
    <location>
        <begin position="1482"/>
        <end position="1509"/>
    </location>
</feature>
<evidence type="ECO:0000256" key="8">
    <source>
        <dbReference type="ARBA" id="ARBA00022989"/>
    </source>
</evidence>
<keyword evidence="21" id="KW-0732">Signal</keyword>
<proteinExistence type="predicted"/>
<dbReference type="Gene3D" id="2.10.70.80">
    <property type="match status" value="2"/>
</dbReference>
<dbReference type="OrthoDB" id="443634at2759"/>
<keyword evidence="12" id="KW-0325">Glycoprotein</keyword>
<dbReference type="InterPro" id="IPR031777">
    <property type="entry name" value="Sortilin_C"/>
</dbReference>
<evidence type="ECO:0000256" key="14">
    <source>
        <dbReference type="ARBA" id="ARBA00031250"/>
    </source>
</evidence>
<organism evidence="23 24">
    <name type="scientific">Geosmithia morbida</name>
    <dbReference type="NCBI Taxonomy" id="1094350"/>
    <lineage>
        <taxon>Eukaryota</taxon>
        <taxon>Fungi</taxon>
        <taxon>Dikarya</taxon>
        <taxon>Ascomycota</taxon>
        <taxon>Pezizomycotina</taxon>
        <taxon>Sordariomycetes</taxon>
        <taxon>Hypocreomycetidae</taxon>
        <taxon>Hypocreales</taxon>
        <taxon>Bionectriaceae</taxon>
        <taxon>Geosmithia</taxon>
    </lineage>
</organism>
<dbReference type="PANTHER" id="PTHR12106:SF27">
    <property type="entry name" value="SORTILIN-RELATED RECEPTOR"/>
    <property type="match status" value="1"/>
</dbReference>
<evidence type="ECO:0000256" key="17">
    <source>
        <dbReference type="ARBA" id="ARBA00032705"/>
    </source>
</evidence>
<sequence length="1545" mass="171523">MRSGGMASASWRRTPMMAVLVVVALFFALVAAKDEPKVSISKFDHPPLGLSYFEDSNVVVFHDVEEASIYRSDDAGASWTQVRDIPRGEAMLLVMHKFEPTTAFVLTESNYLYKTTDRGDSWSKLYAGTTPSAFQPEPLVFHARDPARIILNGMRCEGIFCNEESVYTTDGFKTVELLRGLTAGCWWAKSSREFTTGDDEKDRSRTMCIVMEPFSSFKEDQRLHISDSFFAEVKGGIDEFEPSLDTDKAVDGVISMGIVKGYLLVATASLYSDEMALYVSDDSIRWHRAMFPTDDSHDHSHQINQNAYTILEGTNYSIQVDVMTSHPSRPMGVLFTSNSNGTYFTENVPYTNRNERGHVDFEKLTGIQGVYLVNVVNNPDEVETGKEKEVVSRITFDDGRSFEPLLTKDNDTLHLHSSTELNNVGRVFSSLAPGIVMGNGNTGKELGAFDDSDLYVSDDAGLTWSKALEGPHKYEFGDTGSILVAVGSKEKEAADKFSYSLNHGEDWKEVKFPNDVKIKPYILTTTQDSTSTKFLLLGESGGTYHMVSIDFDGLHERTCKDSDMEDWHARVDEDGKATCVMGHKQTYRRRKKDAECFIMSGFRDPVPIIEDCECTDQDFECDYNFQRDLDDSSRCNQVGPAIKPDGVCKDGKGGTYKGTSGWRLIPGNTCKRGKGEQKDSEIERNCTDGGSSPGGPGNPGSPDGPGSPSNGEVSSSKPFNFDTNLYDFEKIYLEKAGSSSVDDETVIARPAENEGNGRFKVGKDIWMTNDHGKSWNLILEGKGVRGIHHHQRFKEVVFFTTDDKTVYYTIDRGRSFHSFEAPTDPGDFPFSFHPDNKDWLIWVGKQCDEKGDSCTQDASLSTDRGDNWRTIVRSARKCEFTGHSAFKFRPSKQIVCHAHEEEGVDSPMTIVTSNDFFLEDRSEFRGEVMDFATMSEFIVLAGRDSETDELRAYSSLDGKLFEPAHFPHGFQEKHAGEYTVLDSSTHAVNLFVLSEPGADRQYGSIVKSNSNGTSYVLSAANVNCDDQTFVDFEKVPGLEGVTLINVVTNADEKKDKTKELQTKISHNDGAEWGYLAPPEKDADGKAYGCRSSAGDKSCALHLHHYTERDDKRRTFAASTAVGLLFGVGNVGSKLGPIEEADTFMSTDGGISWAGVKKGHWTWQYGDQGSIIVLVQRATARNKVKTRSVSYSLDEGRTWHDYQFTDEEVTVLDITTVRTGSSRNFLLWYRSDDGKAMAVNLDFSGFADRPCQLVEGDEAASDYYLWSPKHPLQANGCLFGHVAKYLRRKPEARCYNEQNLQRLYGYENCACTRQDYECAYNFELDSHGQCWLVPGLEPQSGKDWCAEHGNETSWFEPTGYRRVPLSTCVGGNELDKTSEEHACAGYEEEFRRKHRTSGAAILLAVVVPLGLAASIGWYVYRNWNRSFGQIRLGETSAQSTFDSDRPWVKYPVIAVSAVAAVAASTPLLLGSLWRMARGSYEKMRGGGGGSSSGGGHGGRQSWFSGGGGGGLRRFTTRDSFARARGDYSVVDDDEGELLGEDSDEEA</sequence>
<comment type="function">
    <text evidence="13">Functions as a sorting receptor in the Golgi compartment required for the intracellular sorting and delivery of soluble vacuolar proteins, like carboxypeptidase Y (CPY) and proteinase A. Executes multiple rounds of sorting by cycling between the late Golgi and a prevacuolar endosome-like compartment.</text>
</comment>
<dbReference type="GO" id="GO:0016020">
    <property type="term" value="C:membrane"/>
    <property type="evidence" value="ECO:0007669"/>
    <property type="project" value="InterPro"/>
</dbReference>
<evidence type="ECO:0000259" key="22">
    <source>
        <dbReference type="SMART" id="SM00602"/>
    </source>
</evidence>
<evidence type="ECO:0000256" key="20">
    <source>
        <dbReference type="SAM" id="Phobius"/>
    </source>
</evidence>
<dbReference type="PANTHER" id="PTHR12106">
    <property type="entry name" value="SORTILIN RELATED"/>
    <property type="match status" value="1"/>
</dbReference>
<dbReference type="Gene3D" id="3.30.60.270">
    <property type="match status" value="2"/>
</dbReference>
<dbReference type="InterPro" id="IPR031778">
    <property type="entry name" value="Sortilin_N"/>
</dbReference>
<reference evidence="23" key="1">
    <citation type="submission" date="2020-03" db="EMBL/GenBank/DDBJ databases">
        <title>Site-based positive gene gene selection in Geosmithia morbida across the United States reveals a broad range of putative effectors and factors for local host and environmental adapation.</title>
        <authorList>
            <person name="Onufrak A."/>
            <person name="Murdoch R.W."/>
            <person name="Gazis R."/>
            <person name="Huff M."/>
            <person name="Staton M."/>
            <person name="Klingeman W."/>
            <person name="Hadziabdic D."/>
        </authorList>
    </citation>
    <scope>NUCLEOTIDE SEQUENCE</scope>
    <source>
        <strain evidence="23">1262</strain>
    </source>
</reference>
<dbReference type="Gene3D" id="2.130.10.10">
    <property type="entry name" value="YVTN repeat-like/Quinoprotein amine dehydrogenase"/>
    <property type="match status" value="2"/>
</dbReference>
<evidence type="ECO:0000313" key="23">
    <source>
        <dbReference type="EMBL" id="KAF4123425.1"/>
    </source>
</evidence>
<dbReference type="GO" id="GO:0006895">
    <property type="term" value="P:Golgi to endosome transport"/>
    <property type="evidence" value="ECO:0007669"/>
    <property type="project" value="TreeGrafter"/>
</dbReference>
<evidence type="ECO:0000256" key="21">
    <source>
        <dbReference type="SAM" id="SignalP"/>
    </source>
</evidence>
<dbReference type="InterPro" id="IPR006581">
    <property type="entry name" value="VPS10"/>
</dbReference>
<evidence type="ECO:0000256" key="10">
    <source>
        <dbReference type="ARBA" id="ARBA00023136"/>
    </source>
</evidence>
<dbReference type="InterPro" id="IPR015943">
    <property type="entry name" value="WD40/YVTN_repeat-like_dom_sf"/>
</dbReference>
<comment type="caution">
    <text evidence="23">The sequence shown here is derived from an EMBL/GenBank/DDBJ whole genome shotgun (WGS) entry which is preliminary data.</text>
</comment>
<feature type="transmembrane region" description="Helical" evidence="20">
    <location>
        <begin position="1449"/>
        <end position="1472"/>
    </location>
</feature>
<evidence type="ECO:0000256" key="19">
    <source>
        <dbReference type="SAM" id="MobiDB-lite"/>
    </source>
</evidence>
<dbReference type="CDD" id="cd15482">
    <property type="entry name" value="Sialidase_non-viral"/>
    <property type="match status" value="2"/>
</dbReference>
<dbReference type="SMART" id="SM00602">
    <property type="entry name" value="VPS10"/>
    <property type="match status" value="2"/>
</dbReference>
<evidence type="ECO:0000256" key="4">
    <source>
        <dbReference type="ARBA" id="ARBA00022448"/>
    </source>
</evidence>
<evidence type="ECO:0000256" key="11">
    <source>
        <dbReference type="ARBA" id="ARBA00023170"/>
    </source>
</evidence>
<evidence type="ECO:0000256" key="1">
    <source>
        <dbReference type="ARBA" id="ARBA00004166"/>
    </source>
</evidence>
<keyword evidence="10 20" id="KW-0472">Membrane</keyword>
<feature type="transmembrane region" description="Helical" evidence="20">
    <location>
        <begin position="1398"/>
        <end position="1419"/>
    </location>
</feature>
<dbReference type="InterPro" id="IPR050310">
    <property type="entry name" value="VPS10-sortilin"/>
</dbReference>
<dbReference type="SUPFAM" id="SSF110296">
    <property type="entry name" value="Oligoxyloglucan reducing end-specific cellobiohydrolase"/>
    <property type="match status" value="2"/>
</dbReference>
<dbReference type="GO" id="GO:0005794">
    <property type="term" value="C:Golgi apparatus"/>
    <property type="evidence" value="ECO:0007669"/>
    <property type="project" value="UniProtKB-SubCell"/>
</dbReference>
<feature type="domain" description="VPS10" evidence="22">
    <location>
        <begin position="758"/>
        <end position="1387"/>
    </location>
</feature>
<keyword evidence="11" id="KW-0675">Receptor</keyword>
<dbReference type="GO" id="GO:0006623">
    <property type="term" value="P:protein targeting to vacuole"/>
    <property type="evidence" value="ECO:0007669"/>
    <property type="project" value="TreeGrafter"/>
</dbReference>
<evidence type="ECO:0000256" key="3">
    <source>
        <dbReference type="ARBA" id="ARBA00015369"/>
    </source>
</evidence>
<evidence type="ECO:0000313" key="24">
    <source>
        <dbReference type="Proteomes" id="UP000749293"/>
    </source>
</evidence>
<dbReference type="EMBL" id="JAANYQ010000006">
    <property type="protein sequence ID" value="KAF4123425.1"/>
    <property type="molecule type" value="Genomic_DNA"/>
</dbReference>
<evidence type="ECO:0000256" key="6">
    <source>
        <dbReference type="ARBA" id="ARBA00022737"/>
    </source>
</evidence>
<dbReference type="GeneID" id="55972351"/>
<dbReference type="Pfam" id="PF15901">
    <property type="entry name" value="Sortilin_C"/>
    <property type="match status" value="2"/>
</dbReference>
<evidence type="ECO:0000256" key="5">
    <source>
        <dbReference type="ARBA" id="ARBA00022692"/>
    </source>
</evidence>
<dbReference type="RefSeq" id="XP_035322077.1">
    <property type="nucleotide sequence ID" value="XM_035468096.1"/>
</dbReference>
<dbReference type="GO" id="GO:0006896">
    <property type="term" value="P:Golgi to vacuole transport"/>
    <property type="evidence" value="ECO:0007669"/>
    <property type="project" value="TreeGrafter"/>
</dbReference>
<dbReference type="Pfam" id="PF15902">
    <property type="entry name" value="Sortilin-Vps10"/>
    <property type="match status" value="2"/>
</dbReference>
<feature type="compositionally biased region" description="Gly residues" evidence="19">
    <location>
        <begin position="1484"/>
        <end position="1509"/>
    </location>
</feature>
<accession>A0A9P5D552</accession>
<dbReference type="FunFam" id="3.30.60.270:FF:000005">
    <property type="entry name" value="Sortilin"/>
    <property type="match status" value="2"/>
</dbReference>
<evidence type="ECO:0000256" key="12">
    <source>
        <dbReference type="ARBA" id="ARBA00023180"/>
    </source>
</evidence>
<feature type="signal peptide" evidence="21">
    <location>
        <begin position="1"/>
        <end position="32"/>
    </location>
</feature>
<keyword evidence="7" id="KW-0653">Protein transport</keyword>
<feature type="compositionally biased region" description="Basic and acidic residues" evidence="19">
    <location>
        <begin position="673"/>
        <end position="686"/>
    </location>
</feature>
<name>A0A9P5D552_9HYPO</name>
<evidence type="ECO:0000256" key="15">
    <source>
        <dbReference type="ARBA" id="ARBA00031354"/>
    </source>
</evidence>
<comment type="subcellular location">
    <subcellularLocation>
        <location evidence="1">Golgi apparatus</location>
        <location evidence="1">trans-Golgi network membrane</location>
        <topology evidence="1">Multi-pass membrane protein</topology>
    </subcellularLocation>
    <subcellularLocation>
        <location evidence="2">Prevacuolar compartment membrane</location>
        <topology evidence="2">Multi-pass membrane protein</topology>
    </subcellularLocation>
</comment>
<keyword evidence="5 20" id="KW-0812">Transmembrane</keyword>
<keyword evidence="8 20" id="KW-1133">Transmembrane helix</keyword>
<gene>
    <name evidence="23" type="ORF">GMORB2_6126</name>
</gene>
<feature type="chain" id="PRO_5040301798" description="Vacuolar protein sorting/targeting protein 10" evidence="21">
    <location>
        <begin position="33"/>
        <end position="1545"/>
    </location>
</feature>
<keyword evidence="6" id="KW-0677">Repeat</keyword>
<dbReference type="Proteomes" id="UP000749293">
    <property type="component" value="Unassembled WGS sequence"/>
</dbReference>